<comment type="subunit">
    <text evidence="9">Component of the heterotrimeric canonical replication protein A complex (RPA).</text>
</comment>
<gene>
    <name evidence="14" type="ORF">CJN711_LOCUS37546</name>
    <name evidence="13" type="ORF">KQP761_LOCUS18507</name>
    <name evidence="15" type="ORF">MBJ925_LOCUS14822</name>
</gene>
<dbReference type="InterPro" id="IPR013955">
    <property type="entry name" value="Rep_factor-A_C"/>
</dbReference>
<dbReference type="PANTHER" id="PTHR47165:SF4">
    <property type="entry name" value="OS03G0429900 PROTEIN"/>
    <property type="match status" value="1"/>
</dbReference>
<dbReference type="EMBL" id="CAJNRE010006973">
    <property type="protein sequence ID" value="CAF2060614.1"/>
    <property type="molecule type" value="Genomic_DNA"/>
</dbReference>
<keyword evidence="8 9" id="KW-0539">Nucleus</keyword>
<dbReference type="OrthoDB" id="1751331at2759"/>
<dbReference type="Proteomes" id="UP000663855">
    <property type="component" value="Unassembled WGS sequence"/>
</dbReference>
<dbReference type="InterPro" id="IPR031657">
    <property type="entry name" value="REPA_OB_2"/>
</dbReference>
<dbReference type="NCBIfam" id="TIGR00617">
    <property type="entry name" value="rpa1"/>
    <property type="match status" value="1"/>
</dbReference>
<proteinExistence type="inferred from homology"/>
<dbReference type="EMBL" id="CAJNOV010018306">
    <property type="protein sequence ID" value="CAF1618471.1"/>
    <property type="molecule type" value="Genomic_DNA"/>
</dbReference>
<dbReference type="FunFam" id="2.40.50.140:FF:000090">
    <property type="entry name" value="Replication protein A subunit"/>
    <property type="match status" value="1"/>
</dbReference>
<evidence type="ECO:0000256" key="8">
    <source>
        <dbReference type="ARBA" id="ARBA00023242"/>
    </source>
</evidence>
<dbReference type="Proteomes" id="UP000663824">
    <property type="component" value="Unassembled WGS sequence"/>
</dbReference>
<evidence type="ECO:0000256" key="7">
    <source>
        <dbReference type="ARBA" id="ARBA00023125"/>
    </source>
</evidence>
<evidence type="ECO:0000313" key="15">
    <source>
        <dbReference type="EMBL" id="CAF2060614.1"/>
    </source>
</evidence>
<dbReference type="PANTHER" id="PTHR47165">
    <property type="entry name" value="OS03G0429900 PROTEIN"/>
    <property type="match status" value="1"/>
</dbReference>
<accession>A0A816C7Z0</accession>
<dbReference type="Proteomes" id="UP000663834">
    <property type="component" value="Unassembled WGS sequence"/>
</dbReference>
<comment type="caution">
    <text evidence="14">The sequence shown here is derived from an EMBL/GenBank/DDBJ whole genome shotgun (WGS) entry which is preliminary data.</text>
</comment>
<organism evidence="14 16">
    <name type="scientific">Rotaria magnacalcarata</name>
    <dbReference type="NCBI Taxonomy" id="392030"/>
    <lineage>
        <taxon>Eukaryota</taxon>
        <taxon>Metazoa</taxon>
        <taxon>Spiralia</taxon>
        <taxon>Gnathifera</taxon>
        <taxon>Rotifera</taxon>
        <taxon>Eurotatoria</taxon>
        <taxon>Bdelloidea</taxon>
        <taxon>Philodinida</taxon>
        <taxon>Philodinidae</taxon>
        <taxon>Rotaria</taxon>
    </lineage>
</organism>
<dbReference type="EMBL" id="CAJNOW010009413">
    <property type="protein sequence ID" value="CAF1562792.1"/>
    <property type="molecule type" value="Genomic_DNA"/>
</dbReference>
<dbReference type="GO" id="GO:0006310">
    <property type="term" value="P:DNA recombination"/>
    <property type="evidence" value="ECO:0007669"/>
    <property type="project" value="InterPro"/>
</dbReference>
<evidence type="ECO:0000313" key="14">
    <source>
        <dbReference type="EMBL" id="CAF1618471.1"/>
    </source>
</evidence>
<dbReference type="AlphaFoldDB" id="A0A816C7Z0"/>
<comment type="function">
    <text evidence="9">As part of the heterotrimeric replication protein A complex (RPA/RP-A), binds and stabilizes single-stranded DNA intermediates, that form during DNA replication or upon DNA stress. It prevents their reannealing and in parallel, recruits and activates different proteins and complexes involved in DNA metabolism. Thereby, it plays an essential role both in DNA replication and the cellular response to DNA damage.</text>
</comment>
<dbReference type="GO" id="GO:0006281">
    <property type="term" value="P:DNA repair"/>
    <property type="evidence" value="ECO:0007669"/>
    <property type="project" value="InterPro"/>
</dbReference>
<sequence>MASTTLTKGAIALYQNGNTQQSAIVKVLDIRLCDASTTTATNVERYRLSITDGQDTFNACLLKPELNKLIKEKRLRVNSIVKLENVAHDLTSTGKSFLVILDLTILEQASMTTTNNTASNSNIIPIEMITPYLNGTWKIRARCFTKSAIRPHPVCDFDFVDASGEIRMVAFRDECDRFHPIIAVDKIYEISGVRVKAVDKRWNNLRHNYELILSPISVVRLINDETINGSIPDIHYDIVSLRDISKHSNESFIDVIGIVDTCSGSIPFINRTSNKDSVRREVTLVDEDTSISITLWDEQAKDFNEELAENKTVVAFHRIRVAIFNNKYSLSGHKNMIMKINPNIRQAKHLRIWYDAGGSTINSQAITNCVTKEDSWKTIQQIEKEQLGRQGRPDYVMVKATCMHIADDRVVYTSCPKTDCFRKVNKLSSGLYHCDKCREDFNECNWSYMLRAELVDSTGTIWVSFFRQQAEELMGNIPATNFAQAKENGDEVLMQSYLNKNTFREKNFRLRINEETFNDVTLIKISCVSMSDVDFSEYGHRLIHILRKEF</sequence>
<keyword evidence="4 9" id="KW-0479">Metal-binding</keyword>
<evidence type="ECO:0000259" key="12">
    <source>
        <dbReference type="Pfam" id="PF16900"/>
    </source>
</evidence>
<evidence type="ECO:0000256" key="2">
    <source>
        <dbReference type="ARBA" id="ARBA00005690"/>
    </source>
</evidence>
<dbReference type="Pfam" id="PF16900">
    <property type="entry name" value="REPA_OB_2"/>
    <property type="match status" value="1"/>
</dbReference>
<keyword evidence="5 9" id="KW-0863">Zinc-finger</keyword>
<dbReference type="InterPro" id="IPR007199">
    <property type="entry name" value="Rep_factor-A_N"/>
</dbReference>
<dbReference type="Pfam" id="PF08646">
    <property type="entry name" value="Rep_fac-A_C"/>
    <property type="match status" value="1"/>
</dbReference>
<evidence type="ECO:0000259" key="11">
    <source>
        <dbReference type="Pfam" id="PF08646"/>
    </source>
</evidence>
<evidence type="ECO:0000313" key="13">
    <source>
        <dbReference type="EMBL" id="CAF1562792.1"/>
    </source>
</evidence>
<evidence type="ECO:0000256" key="9">
    <source>
        <dbReference type="RuleBase" id="RU364130"/>
    </source>
</evidence>
<evidence type="ECO:0000256" key="3">
    <source>
        <dbReference type="ARBA" id="ARBA00022705"/>
    </source>
</evidence>
<name>A0A816C7Z0_9BILA</name>
<evidence type="ECO:0000256" key="5">
    <source>
        <dbReference type="ARBA" id="ARBA00022771"/>
    </source>
</evidence>
<dbReference type="Gene3D" id="2.40.50.140">
    <property type="entry name" value="Nucleic acid-binding proteins"/>
    <property type="match status" value="4"/>
</dbReference>
<reference evidence="14" key="1">
    <citation type="submission" date="2021-02" db="EMBL/GenBank/DDBJ databases">
        <authorList>
            <person name="Nowell W R."/>
        </authorList>
    </citation>
    <scope>NUCLEOTIDE SEQUENCE</scope>
</reference>
<dbReference type="SUPFAM" id="SSF50249">
    <property type="entry name" value="Nucleic acid-binding proteins"/>
    <property type="match status" value="4"/>
</dbReference>
<comment type="subcellular location">
    <subcellularLocation>
        <location evidence="1 9">Nucleus</location>
    </subcellularLocation>
</comment>
<evidence type="ECO:0000256" key="1">
    <source>
        <dbReference type="ARBA" id="ARBA00004123"/>
    </source>
</evidence>
<dbReference type="GO" id="GO:0006260">
    <property type="term" value="P:DNA replication"/>
    <property type="evidence" value="ECO:0007669"/>
    <property type="project" value="UniProtKB-KW"/>
</dbReference>
<feature type="domain" description="Replication factor A C-terminal" evidence="11">
    <location>
        <begin position="395"/>
        <end position="542"/>
    </location>
</feature>
<keyword evidence="6 9" id="KW-0862">Zinc</keyword>
<dbReference type="CDD" id="cd04475">
    <property type="entry name" value="RPA1_DBD_B"/>
    <property type="match status" value="1"/>
</dbReference>
<feature type="domain" description="Replication factor-A protein 1 N-terminal" evidence="10">
    <location>
        <begin position="6"/>
        <end position="107"/>
    </location>
</feature>
<dbReference type="GO" id="GO:0005634">
    <property type="term" value="C:nucleus"/>
    <property type="evidence" value="ECO:0007669"/>
    <property type="project" value="UniProtKB-SubCell"/>
</dbReference>
<dbReference type="CDD" id="cd04474">
    <property type="entry name" value="RPA1_DBD_A"/>
    <property type="match status" value="1"/>
</dbReference>
<dbReference type="Pfam" id="PF04057">
    <property type="entry name" value="Rep-A_N"/>
    <property type="match status" value="1"/>
</dbReference>
<dbReference type="GO" id="GO:0008270">
    <property type="term" value="F:zinc ion binding"/>
    <property type="evidence" value="ECO:0007669"/>
    <property type="project" value="UniProtKB-KW"/>
</dbReference>
<comment type="similarity">
    <text evidence="2 9">Belongs to the replication factor A protein 1 family.</text>
</comment>
<feature type="domain" description="Replication protein A OB" evidence="12">
    <location>
        <begin position="241"/>
        <end position="338"/>
    </location>
</feature>
<evidence type="ECO:0000256" key="4">
    <source>
        <dbReference type="ARBA" id="ARBA00022723"/>
    </source>
</evidence>
<dbReference type="InterPro" id="IPR004591">
    <property type="entry name" value="Rfa1"/>
</dbReference>
<evidence type="ECO:0000256" key="6">
    <source>
        <dbReference type="ARBA" id="ARBA00022833"/>
    </source>
</evidence>
<dbReference type="FunFam" id="2.40.50.140:FF:000064">
    <property type="entry name" value="Replication protein A subunit"/>
    <property type="match status" value="1"/>
</dbReference>
<dbReference type="InterPro" id="IPR012340">
    <property type="entry name" value="NA-bd_OB-fold"/>
</dbReference>
<dbReference type="CDD" id="cd04476">
    <property type="entry name" value="RPA1_DBD_C"/>
    <property type="match status" value="1"/>
</dbReference>
<dbReference type="FunFam" id="2.40.50.140:FF:000041">
    <property type="entry name" value="Replication protein A subunit"/>
    <property type="match status" value="1"/>
</dbReference>
<keyword evidence="3 9" id="KW-0235">DNA replication</keyword>
<dbReference type="GO" id="GO:0003677">
    <property type="term" value="F:DNA binding"/>
    <property type="evidence" value="ECO:0007669"/>
    <property type="project" value="UniProtKB-KW"/>
</dbReference>
<evidence type="ECO:0000259" key="10">
    <source>
        <dbReference type="Pfam" id="PF04057"/>
    </source>
</evidence>
<protein>
    <recommendedName>
        <fullName evidence="9">Replication protein A subunit</fullName>
    </recommendedName>
</protein>
<dbReference type="InterPro" id="IPR047192">
    <property type="entry name" value="Euk_RPA1_DBD_C"/>
</dbReference>
<keyword evidence="7 9" id="KW-0238">DNA-binding</keyword>
<evidence type="ECO:0000313" key="16">
    <source>
        <dbReference type="Proteomes" id="UP000663855"/>
    </source>
</evidence>